<name>A0A9W9TGA0_9EURO</name>
<comment type="caution">
    <text evidence="6">The sequence shown here is derived from an EMBL/GenBank/DDBJ whole genome shotgun (WGS) entry which is preliminary data.</text>
</comment>
<organism evidence="6 7">
    <name type="scientific">Penicillium chermesinum</name>
    <dbReference type="NCBI Taxonomy" id="63820"/>
    <lineage>
        <taxon>Eukaryota</taxon>
        <taxon>Fungi</taxon>
        <taxon>Dikarya</taxon>
        <taxon>Ascomycota</taxon>
        <taxon>Pezizomycotina</taxon>
        <taxon>Eurotiomycetes</taxon>
        <taxon>Eurotiomycetidae</taxon>
        <taxon>Eurotiales</taxon>
        <taxon>Aspergillaceae</taxon>
        <taxon>Penicillium</taxon>
    </lineage>
</organism>
<dbReference type="EMBL" id="JAPQKS010000007">
    <property type="protein sequence ID" value="KAJ5220385.1"/>
    <property type="molecule type" value="Genomic_DNA"/>
</dbReference>
<proteinExistence type="inferred from homology"/>
<dbReference type="Pfam" id="PF00378">
    <property type="entry name" value="ECH_1"/>
    <property type="match status" value="1"/>
</dbReference>
<dbReference type="GeneID" id="83206188"/>
<protein>
    <submittedName>
        <fullName evidence="6">Delta(3-5)-Delta(2-4)-dienoyl-CoA isomerase</fullName>
    </submittedName>
</protein>
<reference evidence="6" key="1">
    <citation type="submission" date="2022-11" db="EMBL/GenBank/DDBJ databases">
        <authorList>
            <person name="Petersen C."/>
        </authorList>
    </citation>
    <scope>NUCLEOTIDE SEQUENCE</scope>
    <source>
        <strain evidence="6">IBT 19713</strain>
    </source>
</reference>
<evidence type="ECO:0000313" key="7">
    <source>
        <dbReference type="Proteomes" id="UP001150941"/>
    </source>
</evidence>
<accession>A0A9W9TGA0</accession>
<dbReference type="FunFam" id="1.10.12.10:FF:000004">
    <property type="entry name" value="Delta3,5-delta2,4-dienoyl-CoA isomerase"/>
    <property type="match status" value="1"/>
</dbReference>
<evidence type="ECO:0000313" key="6">
    <source>
        <dbReference type="EMBL" id="KAJ5220385.1"/>
    </source>
</evidence>
<sequence>MAQGYSFKYFNVDFPSSSPYVAHVEINRADKLNSFFEDMWLELRQVFDKLSTDPSVRAIVLTGAGDKAFTAGLDVKAASQGTLFEGGASDPARKAWGMRHHIVEFQDCITAIERCEKPVIAALHGFSFGLAIDISSAADIRVCARDVKFAVKEGNYGWVKEVALTARTFGAEEALRVGLVNAVYENKARAVEEAFKLAALIASKSPVAVQGTKEILNYSRDHTVSEGLRYTAVWNSAALQTTDVNSALLSGIQKRTPTFEKL</sequence>
<keyword evidence="3" id="KW-0276">Fatty acid metabolism</keyword>
<gene>
    <name evidence="6" type="ORF">N7468_009589</name>
</gene>
<dbReference type="Proteomes" id="UP001150941">
    <property type="component" value="Unassembled WGS sequence"/>
</dbReference>
<evidence type="ECO:0000256" key="5">
    <source>
        <dbReference type="ARBA" id="ARBA00023235"/>
    </source>
</evidence>
<dbReference type="GO" id="GO:0005739">
    <property type="term" value="C:mitochondrion"/>
    <property type="evidence" value="ECO:0007669"/>
    <property type="project" value="TreeGrafter"/>
</dbReference>
<dbReference type="PANTHER" id="PTHR43149:SF1">
    <property type="entry name" value="DELTA(3,5)-DELTA(2,4)-DIENOYL-COA ISOMERASE, MITOCHONDRIAL"/>
    <property type="match status" value="1"/>
</dbReference>
<keyword evidence="4" id="KW-0443">Lipid metabolism</keyword>
<evidence type="ECO:0000256" key="4">
    <source>
        <dbReference type="ARBA" id="ARBA00023098"/>
    </source>
</evidence>
<comment type="pathway">
    <text evidence="1">Lipid metabolism; fatty acid beta-oxidation.</text>
</comment>
<dbReference type="InterPro" id="IPR001753">
    <property type="entry name" value="Enoyl-CoA_hydra/iso"/>
</dbReference>
<dbReference type="InterPro" id="IPR014748">
    <property type="entry name" value="Enoyl-CoA_hydra_C"/>
</dbReference>
<dbReference type="GO" id="GO:0051750">
    <property type="term" value="F:delta(3,5)-delta(2,4)-dienoyl-CoA isomerase activity"/>
    <property type="evidence" value="ECO:0007669"/>
    <property type="project" value="TreeGrafter"/>
</dbReference>
<keyword evidence="5 6" id="KW-0413">Isomerase</keyword>
<keyword evidence="7" id="KW-1185">Reference proteome</keyword>
<comment type="similarity">
    <text evidence="2">Belongs to the enoyl-CoA hydratase/isomerase family.</text>
</comment>
<evidence type="ECO:0000256" key="3">
    <source>
        <dbReference type="ARBA" id="ARBA00022832"/>
    </source>
</evidence>
<dbReference type="Gene3D" id="1.10.12.10">
    <property type="entry name" value="Lyase 2-enoyl-coa Hydratase, Chain A, domain 2"/>
    <property type="match status" value="1"/>
</dbReference>
<evidence type="ECO:0000256" key="2">
    <source>
        <dbReference type="ARBA" id="ARBA00005254"/>
    </source>
</evidence>
<dbReference type="SUPFAM" id="SSF52096">
    <property type="entry name" value="ClpP/crotonase"/>
    <property type="match status" value="1"/>
</dbReference>
<dbReference type="OrthoDB" id="14970at2759"/>
<dbReference type="InterPro" id="IPR045002">
    <property type="entry name" value="Ech1-like"/>
</dbReference>
<dbReference type="InterPro" id="IPR029045">
    <property type="entry name" value="ClpP/crotonase-like_dom_sf"/>
</dbReference>
<dbReference type="RefSeq" id="XP_058327215.1">
    <property type="nucleotide sequence ID" value="XM_058478885.1"/>
</dbReference>
<reference evidence="6" key="2">
    <citation type="journal article" date="2023" name="IMA Fungus">
        <title>Comparative genomic study of the Penicillium genus elucidates a diverse pangenome and 15 lateral gene transfer events.</title>
        <authorList>
            <person name="Petersen C."/>
            <person name="Sorensen T."/>
            <person name="Nielsen M.R."/>
            <person name="Sondergaard T.E."/>
            <person name="Sorensen J.L."/>
            <person name="Fitzpatrick D.A."/>
            <person name="Frisvad J.C."/>
            <person name="Nielsen K.L."/>
        </authorList>
    </citation>
    <scope>NUCLEOTIDE SEQUENCE</scope>
    <source>
        <strain evidence="6">IBT 19713</strain>
    </source>
</reference>
<dbReference type="PANTHER" id="PTHR43149">
    <property type="entry name" value="ENOYL-COA HYDRATASE"/>
    <property type="match status" value="1"/>
</dbReference>
<dbReference type="Gene3D" id="3.90.226.10">
    <property type="entry name" value="2-enoyl-CoA Hydratase, Chain A, domain 1"/>
    <property type="match status" value="1"/>
</dbReference>
<dbReference type="GO" id="GO:0006631">
    <property type="term" value="P:fatty acid metabolic process"/>
    <property type="evidence" value="ECO:0007669"/>
    <property type="project" value="UniProtKB-KW"/>
</dbReference>
<dbReference type="CDD" id="cd06558">
    <property type="entry name" value="crotonase-like"/>
    <property type="match status" value="1"/>
</dbReference>
<dbReference type="AlphaFoldDB" id="A0A9W9TGA0"/>
<evidence type="ECO:0000256" key="1">
    <source>
        <dbReference type="ARBA" id="ARBA00005005"/>
    </source>
</evidence>